<sequence>MQIFGGEFFAPLDAAFLRTNSATCADSALCADFTPRTDAVTHADPAPRTDQVPHINPTPHTNTAPRTNRGIGVAGVASGRQGISLLAQTLRDLGVRRVGIASFACWTMVEPWELEGIGIDFLPVGADLLPCPRALAEYPGPAHALFFATVFGIQPGSALRRELAAFRSRGGAIALDLTHEALTHKPLMYEALTHEVLTSETFTTAAPPHEAPAHEVLTSETPAPKQLTHKALQPQLPDYADFAVASLRKWLPIPDGAWVAGPGITQPLSRSSHDAAVTSRTWQQICTGQDCGAEALVDQALTPAPLSEISRGILRRLDTRALLERRLENSRALRAALKARIAELVNPGARGALRFLGDGRFAVVIDLPVPATRALQYAQTLAAQGVYSPAFWPPVRNSLADTWPAVLALPIDQRYTPADMQVLARRVVRALHDS</sequence>
<protein>
    <recommendedName>
        <fullName evidence="4">DegT/DnrJ/EryC1/StrS aminotransferase family protein</fullName>
    </recommendedName>
</protein>
<feature type="region of interest" description="Disordered" evidence="1">
    <location>
        <begin position="42"/>
        <end position="69"/>
    </location>
</feature>
<gene>
    <name evidence="2" type="ORF">SAMN05421878_11129</name>
</gene>
<reference evidence="3" key="1">
    <citation type="submission" date="2016-10" db="EMBL/GenBank/DDBJ databases">
        <authorList>
            <person name="Varghese N."/>
        </authorList>
    </citation>
    <scope>NUCLEOTIDE SEQUENCE [LARGE SCALE GENOMIC DNA]</scope>
    <source>
        <strain evidence="3">DSM 20639</strain>
    </source>
</reference>
<dbReference type="SUPFAM" id="SSF53383">
    <property type="entry name" value="PLP-dependent transferases"/>
    <property type="match status" value="1"/>
</dbReference>
<dbReference type="EMBL" id="FNAU01000011">
    <property type="protein sequence ID" value="SDE50720.1"/>
    <property type="molecule type" value="Genomic_DNA"/>
</dbReference>
<evidence type="ECO:0000256" key="1">
    <source>
        <dbReference type="SAM" id="MobiDB-lite"/>
    </source>
</evidence>
<dbReference type="AlphaFoldDB" id="A0A1G7DI24"/>
<organism evidence="2 3">
    <name type="scientific">Actinobaculum suis</name>
    <dbReference type="NCBI Taxonomy" id="1657"/>
    <lineage>
        <taxon>Bacteria</taxon>
        <taxon>Bacillati</taxon>
        <taxon>Actinomycetota</taxon>
        <taxon>Actinomycetes</taxon>
        <taxon>Actinomycetales</taxon>
        <taxon>Actinomycetaceae</taxon>
        <taxon>Actinobaculum</taxon>
    </lineage>
</organism>
<keyword evidence="3" id="KW-1185">Reference proteome</keyword>
<evidence type="ECO:0000313" key="2">
    <source>
        <dbReference type="EMBL" id="SDE50720.1"/>
    </source>
</evidence>
<accession>A0A1G7DI24</accession>
<name>A0A1G7DI24_9ACTO</name>
<proteinExistence type="predicted"/>
<evidence type="ECO:0000313" key="3">
    <source>
        <dbReference type="Proteomes" id="UP000182744"/>
    </source>
</evidence>
<evidence type="ECO:0008006" key="4">
    <source>
        <dbReference type="Google" id="ProtNLM"/>
    </source>
</evidence>
<dbReference type="InterPro" id="IPR015424">
    <property type="entry name" value="PyrdxlP-dep_Trfase"/>
</dbReference>
<dbReference type="Proteomes" id="UP000182744">
    <property type="component" value="Unassembled WGS sequence"/>
</dbReference>